<dbReference type="EMBL" id="CAAE01009343">
    <property type="protein sequence ID" value="CAF91925.1"/>
    <property type="molecule type" value="Genomic_DNA"/>
</dbReference>
<name>Q4T5A7_TETNG</name>
<feature type="compositionally biased region" description="Basic and acidic residues" evidence="1">
    <location>
        <begin position="7"/>
        <end position="18"/>
    </location>
</feature>
<evidence type="ECO:0000313" key="2">
    <source>
        <dbReference type="EMBL" id="CAF91925.1"/>
    </source>
</evidence>
<reference evidence="2" key="2">
    <citation type="submission" date="2004-02" db="EMBL/GenBank/DDBJ databases">
        <authorList>
            <consortium name="Genoscope"/>
            <consortium name="Whitehead Institute Centre for Genome Research"/>
        </authorList>
    </citation>
    <scope>NUCLEOTIDE SEQUENCE</scope>
</reference>
<comment type="caution">
    <text evidence="2">The sequence shown here is derived from an EMBL/GenBank/DDBJ whole genome shotgun (WGS) entry which is preliminary data.</text>
</comment>
<feature type="region of interest" description="Disordered" evidence="1">
    <location>
        <begin position="1"/>
        <end position="30"/>
    </location>
</feature>
<accession>Q4T5A7</accession>
<sequence>MGRGSRKLADGERKKEKVVSGTLKKTQERRRRAAEEQLCTWTRSQRSTETAATYVLREKRRAIGIASWKAGRAKWHLLLQYGK</sequence>
<proteinExistence type="predicted"/>
<evidence type="ECO:0000256" key="1">
    <source>
        <dbReference type="SAM" id="MobiDB-lite"/>
    </source>
</evidence>
<dbReference type="AlphaFoldDB" id="Q4T5A7"/>
<reference evidence="2" key="1">
    <citation type="journal article" date="2004" name="Nature">
        <title>Genome duplication in the teleost fish Tetraodon nigroviridis reveals the early vertebrate proto-karyotype.</title>
        <authorList>
            <person name="Jaillon O."/>
            <person name="Aury J.-M."/>
            <person name="Brunet F."/>
            <person name="Petit J.-L."/>
            <person name="Stange-Thomann N."/>
            <person name="Mauceli E."/>
            <person name="Bouneau L."/>
            <person name="Fischer C."/>
            <person name="Ozouf-Costaz C."/>
            <person name="Bernot A."/>
            <person name="Nicaud S."/>
            <person name="Jaffe D."/>
            <person name="Fisher S."/>
            <person name="Lutfalla G."/>
            <person name="Dossat C."/>
            <person name="Segurens B."/>
            <person name="Dasilva C."/>
            <person name="Salanoubat M."/>
            <person name="Levy M."/>
            <person name="Boudet N."/>
            <person name="Castellano S."/>
            <person name="Anthouard V."/>
            <person name="Jubin C."/>
            <person name="Castelli V."/>
            <person name="Katinka M."/>
            <person name="Vacherie B."/>
            <person name="Biemont C."/>
            <person name="Skalli Z."/>
            <person name="Cattolico L."/>
            <person name="Poulain J."/>
            <person name="De Berardinis V."/>
            <person name="Cruaud C."/>
            <person name="Duprat S."/>
            <person name="Brottier P."/>
            <person name="Coutanceau J.-P."/>
            <person name="Gouzy J."/>
            <person name="Parra G."/>
            <person name="Lardier G."/>
            <person name="Chapple C."/>
            <person name="McKernan K.J."/>
            <person name="McEwan P."/>
            <person name="Bosak S."/>
            <person name="Kellis M."/>
            <person name="Volff J.-N."/>
            <person name="Guigo R."/>
            <person name="Zody M.C."/>
            <person name="Mesirov J."/>
            <person name="Lindblad-Toh K."/>
            <person name="Birren B."/>
            <person name="Nusbaum C."/>
            <person name="Kahn D."/>
            <person name="Robinson-Rechavi M."/>
            <person name="Laudet V."/>
            <person name="Schachter V."/>
            <person name="Quetier F."/>
            <person name="Saurin W."/>
            <person name="Scarpelli C."/>
            <person name="Wincker P."/>
            <person name="Lander E.S."/>
            <person name="Weissenbach J."/>
            <person name="Roest Crollius H."/>
        </authorList>
    </citation>
    <scope>NUCLEOTIDE SEQUENCE [LARGE SCALE GENOMIC DNA]</scope>
</reference>
<organism evidence="2">
    <name type="scientific">Tetraodon nigroviridis</name>
    <name type="common">Spotted green pufferfish</name>
    <name type="synonym">Chelonodon nigroviridis</name>
    <dbReference type="NCBI Taxonomy" id="99883"/>
    <lineage>
        <taxon>Eukaryota</taxon>
        <taxon>Metazoa</taxon>
        <taxon>Chordata</taxon>
        <taxon>Craniata</taxon>
        <taxon>Vertebrata</taxon>
        <taxon>Euteleostomi</taxon>
        <taxon>Actinopterygii</taxon>
        <taxon>Neopterygii</taxon>
        <taxon>Teleostei</taxon>
        <taxon>Neoteleostei</taxon>
        <taxon>Acanthomorphata</taxon>
        <taxon>Eupercaria</taxon>
        <taxon>Tetraodontiformes</taxon>
        <taxon>Tetradontoidea</taxon>
        <taxon>Tetraodontidae</taxon>
        <taxon>Tetraodon</taxon>
    </lineage>
</organism>
<dbReference type="KEGG" id="tng:GSTEN00006910G001"/>
<protein>
    <submittedName>
        <fullName evidence="2">(spotted green pufferfish) hypothetical protein</fullName>
    </submittedName>
</protein>
<gene>
    <name evidence="2" type="ORF">GSTENG00006910001</name>
</gene>